<dbReference type="SUPFAM" id="SSF52540">
    <property type="entry name" value="P-loop containing nucleoside triphosphate hydrolases"/>
    <property type="match status" value="2"/>
</dbReference>
<feature type="region of interest" description="Disordered" evidence="16">
    <location>
        <begin position="50"/>
        <end position="76"/>
    </location>
</feature>
<evidence type="ECO:0000313" key="19">
    <source>
        <dbReference type="Proteomes" id="UP001212411"/>
    </source>
</evidence>
<proteinExistence type="inferred from homology"/>
<evidence type="ECO:0000256" key="7">
    <source>
        <dbReference type="ARBA" id="ARBA00022840"/>
    </source>
</evidence>
<dbReference type="InterPro" id="IPR049163">
    <property type="entry name" value="Pif1-like_2B_dom"/>
</dbReference>
<keyword evidence="7 15" id="KW-0067">ATP-binding</keyword>
<dbReference type="CDD" id="cd18037">
    <property type="entry name" value="DEXSc_Pif1_like"/>
    <property type="match status" value="1"/>
</dbReference>
<evidence type="ECO:0000256" key="9">
    <source>
        <dbReference type="ARBA" id="ARBA00023128"/>
    </source>
</evidence>
<dbReference type="GO" id="GO:0043139">
    <property type="term" value="F:5'-3' DNA helicase activity"/>
    <property type="evidence" value="ECO:0007669"/>
    <property type="project" value="UniProtKB-UniRule"/>
</dbReference>
<dbReference type="GO" id="GO:0005730">
    <property type="term" value="C:nucleolus"/>
    <property type="evidence" value="ECO:0007669"/>
    <property type="project" value="UniProtKB-SubCell"/>
</dbReference>
<keyword evidence="11 15" id="KW-0234">DNA repair</keyword>
<dbReference type="CDD" id="cd18809">
    <property type="entry name" value="SF1_C_RecD"/>
    <property type="match status" value="1"/>
</dbReference>
<comment type="function">
    <text evidence="15">DNA-dependent ATPase and 5'-3' DNA helicase required for the maintenance of both mitochondrial and nuclear genome stability.</text>
</comment>
<dbReference type="EC" id="5.6.2.3" evidence="15"/>
<name>A0AAE9W8S9_9SCHI</name>
<dbReference type="Gene3D" id="3.40.50.300">
    <property type="entry name" value="P-loop containing nucleotide triphosphate hydrolases"/>
    <property type="match status" value="2"/>
</dbReference>
<dbReference type="GeneID" id="80873630"/>
<comment type="cofactor">
    <cofactor evidence="1 15">
        <name>Mg(2+)</name>
        <dbReference type="ChEBI" id="CHEBI:18420"/>
    </cofactor>
</comment>
<comment type="subcellular location">
    <subcellularLocation>
        <location evidence="2">Nucleus</location>
        <location evidence="2">Nucleolus</location>
    </subcellularLocation>
    <subcellularLocation>
        <location evidence="15">Nucleus</location>
    </subcellularLocation>
    <subcellularLocation>
        <location evidence="15">Mitochondrion</location>
    </subcellularLocation>
</comment>
<feature type="compositionally biased region" description="Basic residues" evidence="16">
    <location>
        <begin position="190"/>
        <end position="199"/>
    </location>
</feature>
<dbReference type="InterPro" id="IPR051055">
    <property type="entry name" value="PIF1_helicase"/>
</dbReference>
<evidence type="ECO:0000256" key="13">
    <source>
        <dbReference type="ARBA" id="ARBA00023242"/>
    </source>
</evidence>
<sequence length="788" mass="88095">MFSGLSLLKHSRSFRFNLPRMFQRAQQKNSIAYSQAKENASVNRDIHNYSSDAFQPSVPASKAVQHPSPNPTAPLKREFSNTILQNLDENDAFDSSDPALPIFNPPEAHERAASDTLHGIYIDENDIDDDFAVESEIDQKAIPWSSSPVEHTKLTGSMIANANRTTSTLPRLVEEASRNTAAQTSLSRSQQRHPIKRSRTLPWALDPFRYGDPVSSKEESAKTESKQGIVTNDSQNAAPGSRSISLDSLPKTGLAARNGRITKKAPVSTAAAKPVDSSLFRTVSDPSRKRAVPSIFLSDEQKRILDMVVEQQHSIFFTGSAGTGKSVLLRKIIEALKVKHRKQTDRVAVTASTGLAACNIGGVTLHSFAGAGLARESVDFLVSKIKKNKKSMTRWLRTKVLIIDEVSMVDADLMDKLEEVGRVIRKDARPFGGIQLVLTGDFFQLPPVPDSGKEAKFCFESNTWKTALDYTIGLTHVFRQKDEEFVTMLNELRLGRLSENSVRKFRFLSREINYADGLLPTELFPTRHEVERSNGMRMQQIHQDPLTFTSIDSGTVRDREFRDKLLQNCMAPAQLVLKINAQVMLIKNIDDQLVNGSLGKVIGFIDEETYQIEKKDAEMQGRNPFEYDTLDVLPYDLPDVKQKKHKLLSMKKASSISTKWPLVRFKLANGGERTIVVQRETWNIELPNGEIQASRSQIPLILAYAISIHKAQGQTLDRVKVDLGRVFEKGQAYVALSRATSQKGLQILNFSPSKVMAHPKVIQFYKQLDSVNGIPIRNENKVKTGPFK</sequence>
<dbReference type="InterPro" id="IPR048293">
    <property type="entry name" value="PIF1_RRM3_pfh1"/>
</dbReference>
<dbReference type="Pfam" id="PF05970">
    <property type="entry name" value="PIF1"/>
    <property type="match status" value="1"/>
</dbReference>
<evidence type="ECO:0000256" key="1">
    <source>
        <dbReference type="ARBA" id="ARBA00001946"/>
    </source>
</evidence>
<organism evidence="18 19">
    <name type="scientific">Schizosaccharomyces osmophilus</name>
    <dbReference type="NCBI Taxonomy" id="2545709"/>
    <lineage>
        <taxon>Eukaryota</taxon>
        <taxon>Fungi</taxon>
        <taxon>Dikarya</taxon>
        <taxon>Ascomycota</taxon>
        <taxon>Taphrinomycotina</taxon>
        <taxon>Schizosaccharomycetes</taxon>
        <taxon>Schizosaccharomycetales</taxon>
        <taxon>Schizosaccharomycetaceae</taxon>
        <taxon>Schizosaccharomyces</taxon>
    </lineage>
</organism>
<keyword evidence="13 15" id="KW-0539">Nucleus</keyword>
<evidence type="ECO:0000256" key="6">
    <source>
        <dbReference type="ARBA" id="ARBA00022806"/>
    </source>
</evidence>
<feature type="binding site" evidence="15">
    <location>
        <begin position="319"/>
        <end position="326"/>
    </location>
    <ligand>
        <name>ATP</name>
        <dbReference type="ChEBI" id="CHEBI:30616"/>
    </ligand>
</feature>
<dbReference type="PANTHER" id="PTHR47642">
    <property type="entry name" value="ATP-DEPENDENT DNA HELICASE"/>
    <property type="match status" value="1"/>
</dbReference>
<dbReference type="RefSeq" id="XP_056035701.1">
    <property type="nucleotide sequence ID" value="XM_056178941.1"/>
</dbReference>
<keyword evidence="3 15" id="KW-0547">Nucleotide-binding</keyword>
<evidence type="ECO:0000256" key="2">
    <source>
        <dbReference type="ARBA" id="ARBA00004604"/>
    </source>
</evidence>
<dbReference type="AlphaFoldDB" id="A0AAE9W8S9"/>
<dbReference type="GO" id="GO:0005524">
    <property type="term" value="F:ATP binding"/>
    <property type="evidence" value="ECO:0007669"/>
    <property type="project" value="UniProtKB-UniRule"/>
</dbReference>
<dbReference type="InterPro" id="IPR003593">
    <property type="entry name" value="AAA+_ATPase"/>
</dbReference>
<dbReference type="GO" id="GO:0006310">
    <property type="term" value="P:DNA recombination"/>
    <property type="evidence" value="ECO:0007669"/>
    <property type="project" value="UniProtKB-UniRule"/>
</dbReference>
<keyword evidence="9 15" id="KW-0496">Mitochondrion</keyword>
<dbReference type="HAMAP" id="MF_03176">
    <property type="entry name" value="PIF1"/>
    <property type="match status" value="1"/>
</dbReference>
<reference evidence="18 19" key="1">
    <citation type="journal article" date="2023" name="G3 (Bethesda)">
        <title>A high-quality reference genome for the fission yeast Schizosaccharomyces osmophilus.</title>
        <authorList>
            <person name="Jia G.S."/>
            <person name="Zhang W.C."/>
            <person name="Liang Y."/>
            <person name="Liu X.H."/>
            <person name="Rhind N."/>
            <person name="Pidoux A."/>
            <person name="Brysch-Herzberg M."/>
            <person name="Du L.L."/>
        </authorList>
    </citation>
    <scope>NUCLEOTIDE SEQUENCE [LARGE SCALE GENOMIC DNA]</scope>
    <source>
        <strain evidence="18 19">CBS 15793</strain>
    </source>
</reference>
<feature type="compositionally biased region" description="Polar residues" evidence="16">
    <location>
        <begin position="228"/>
        <end position="246"/>
    </location>
</feature>
<evidence type="ECO:0000313" key="18">
    <source>
        <dbReference type="EMBL" id="WBW71458.1"/>
    </source>
</evidence>
<keyword evidence="5 15" id="KW-0378">Hydrolase</keyword>
<dbReference type="Proteomes" id="UP001212411">
    <property type="component" value="Chromosome 1"/>
</dbReference>
<keyword evidence="19" id="KW-1185">Reference proteome</keyword>
<evidence type="ECO:0000256" key="10">
    <source>
        <dbReference type="ARBA" id="ARBA00023172"/>
    </source>
</evidence>
<comment type="similarity">
    <text evidence="15">Belongs to the helicase family. PIF1 subfamily.</text>
</comment>
<dbReference type="PANTHER" id="PTHR47642:SF5">
    <property type="entry name" value="ATP-DEPENDENT DNA HELICASE"/>
    <property type="match status" value="1"/>
</dbReference>
<dbReference type="EMBL" id="CP115611">
    <property type="protein sequence ID" value="WBW71458.1"/>
    <property type="molecule type" value="Genomic_DNA"/>
</dbReference>
<evidence type="ECO:0000256" key="16">
    <source>
        <dbReference type="SAM" id="MobiDB-lite"/>
    </source>
</evidence>
<accession>A0AAE9W8S9</accession>
<evidence type="ECO:0000256" key="8">
    <source>
        <dbReference type="ARBA" id="ARBA00023125"/>
    </source>
</evidence>
<comment type="subunit">
    <text evidence="15">Monomer.</text>
</comment>
<dbReference type="Pfam" id="PF21530">
    <property type="entry name" value="Pif1_2B_dom"/>
    <property type="match status" value="1"/>
</dbReference>
<dbReference type="GO" id="GO:0000723">
    <property type="term" value="P:telomere maintenance"/>
    <property type="evidence" value="ECO:0007669"/>
    <property type="project" value="InterPro"/>
</dbReference>
<evidence type="ECO:0000256" key="12">
    <source>
        <dbReference type="ARBA" id="ARBA00023235"/>
    </source>
</evidence>
<keyword evidence="6 15" id="KW-0347">Helicase</keyword>
<keyword evidence="10 15" id="KW-0233">DNA recombination</keyword>
<evidence type="ECO:0000256" key="3">
    <source>
        <dbReference type="ARBA" id="ARBA00022741"/>
    </source>
</evidence>
<feature type="compositionally biased region" description="Basic and acidic residues" evidence="16">
    <location>
        <begin position="215"/>
        <end position="225"/>
    </location>
</feature>
<feature type="compositionally biased region" description="Polar residues" evidence="16">
    <location>
        <begin position="178"/>
        <end position="189"/>
    </location>
</feature>
<feature type="DNA-binding region" evidence="15">
    <location>
        <begin position="731"/>
        <end position="750"/>
    </location>
</feature>
<dbReference type="SMART" id="SM00382">
    <property type="entry name" value="AAA"/>
    <property type="match status" value="1"/>
</dbReference>
<dbReference type="GO" id="GO:0016787">
    <property type="term" value="F:hydrolase activity"/>
    <property type="evidence" value="ECO:0007669"/>
    <property type="project" value="UniProtKB-KW"/>
</dbReference>
<protein>
    <recommendedName>
        <fullName evidence="15">ATP-dependent DNA helicase PIF1</fullName>
        <ecNumber evidence="15">5.6.2.3</ecNumber>
    </recommendedName>
    <alternativeName>
        <fullName evidence="15">DNA 5'-3' helicase PIF1</fullName>
    </alternativeName>
    <alternativeName>
        <fullName evidence="15">DNA repair and recombination helicase PIF1</fullName>
    </alternativeName>
</protein>
<feature type="region of interest" description="Disordered" evidence="16">
    <location>
        <begin position="165"/>
        <end position="200"/>
    </location>
</feature>
<dbReference type="GO" id="GO:0006281">
    <property type="term" value="P:DNA repair"/>
    <property type="evidence" value="ECO:0007669"/>
    <property type="project" value="UniProtKB-UniRule"/>
</dbReference>
<keyword evidence="8 15" id="KW-0238">DNA-binding</keyword>
<dbReference type="GO" id="GO:0005739">
    <property type="term" value="C:mitochondrion"/>
    <property type="evidence" value="ECO:0007669"/>
    <property type="project" value="UniProtKB-SubCell"/>
</dbReference>
<gene>
    <name evidence="18" type="primary">pfh1</name>
    <name evidence="15" type="synonym">PIF1</name>
    <name evidence="18" type="ORF">SOMG_00143</name>
</gene>
<evidence type="ECO:0000259" key="17">
    <source>
        <dbReference type="SMART" id="SM00382"/>
    </source>
</evidence>
<dbReference type="InterPro" id="IPR027417">
    <property type="entry name" value="P-loop_NTPase"/>
</dbReference>
<comment type="catalytic activity">
    <reaction evidence="14 15">
        <text>ATP + H2O = ADP + phosphate + H(+)</text>
        <dbReference type="Rhea" id="RHEA:13065"/>
        <dbReference type="ChEBI" id="CHEBI:15377"/>
        <dbReference type="ChEBI" id="CHEBI:15378"/>
        <dbReference type="ChEBI" id="CHEBI:30616"/>
        <dbReference type="ChEBI" id="CHEBI:43474"/>
        <dbReference type="ChEBI" id="CHEBI:456216"/>
        <dbReference type="EC" id="5.6.2.3"/>
    </reaction>
</comment>
<dbReference type="GO" id="GO:0003697">
    <property type="term" value="F:single-stranded DNA binding"/>
    <property type="evidence" value="ECO:0007669"/>
    <property type="project" value="UniProtKB-ARBA"/>
</dbReference>
<evidence type="ECO:0000256" key="15">
    <source>
        <dbReference type="HAMAP-Rule" id="MF_03176"/>
    </source>
</evidence>
<dbReference type="KEGG" id="som:SOMG_00143"/>
<keyword evidence="12 15" id="KW-0413">Isomerase</keyword>
<keyword evidence="4 15" id="KW-0227">DNA damage</keyword>
<feature type="domain" description="AAA+ ATPase" evidence="17">
    <location>
        <begin position="311"/>
        <end position="608"/>
    </location>
</feature>
<evidence type="ECO:0000256" key="4">
    <source>
        <dbReference type="ARBA" id="ARBA00022763"/>
    </source>
</evidence>
<evidence type="ECO:0000256" key="5">
    <source>
        <dbReference type="ARBA" id="ARBA00022801"/>
    </source>
</evidence>
<feature type="region of interest" description="Disordered" evidence="16">
    <location>
        <begin position="212"/>
        <end position="251"/>
    </location>
</feature>
<evidence type="ECO:0000256" key="11">
    <source>
        <dbReference type="ARBA" id="ARBA00023204"/>
    </source>
</evidence>
<dbReference type="InterPro" id="IPR010285">
    <property type="entry name" value="DNA_helicase_pif1-like_DEAD"/>
</dbReference>
<dbReference type="FunFam" id="3.40.50.300:FF:001226">
    <property type="entry name" value="ATP-dependent DNA helicase PIF1"/>
    <property type="match status" value="1"/>
</dbReference>
<evidence type="ECO:0000256" key="14">
    <source>
        <dbReference type="ARBA" id="ARBA00048954"/>
    </source>
</evidence>